<comment type="cofactor">
    <cofactor evidence="1">
        <name>Ca(2+)</name>
        <dbReference type="ChEBI" id="CHEBI:29108"/>
    </cofactor>
</comment>
<evidence type="ECO:0000256" key="3">
    <source>
        <dbReference type="ARBA" id="ARBA00022723"/>
    </source>
</evidence>
<organism evidence="8 9">
    <name type="scientific">Chitinophaga lutea</name>
    <dbReference type="NCBI Taxonomy" id="2488634"/>
    <lineage>
        <taxon>Bacteria</taxon>
        <taxon>Pseudomonadati</taxon>
        <taxon>Bacteroidota</taxon>
        <taxon>Chitinophagia</taxon>
        <taxon>Chitinophagales</taxon>
        <taxon>Chitinophagaceae</taxon>
        <taxon>Chitinophaga</taxon>
    </lineage>
</organism>
<keyword evidence="4" id="KW-0732">Signal</keyword>
<dbReference type="SUPFAM" id="SSF53649">
    <property type="entry name" value="Alkaline phosphatase-like"/>
    <property type="match status" value="1"/>
</dbReference>
<evidence type="ECO:0000259" key="7">
    <source>
        <dbReference type="Pfam" id="PF00884"/>
    </source>
</evidence>
<gene>
    <name evidence="8" type="ORF">EGT74_19525</name>
</gene>
<sequence length="514" mass="57018">MMANYLLYVMIRVCFTSLCFLVLLQAAVAQRKPNIVLFLVDDMGWQDCSVPFWSEVTPLNRRYHTPNMERLARDGMKFTNAYAAPVCSPSRISLMTGMNAARHRVTNWTLRKNASVDVADSVLAVPAWNVNGMSPVAGTERAVHATPLPILLQDAGYYTIHCGKAHFGAMETPAADPLNIGFNVNVAGHAAGGPGSFLGEQHYGNKGDGPTPPWGVPGLKKYHGTATFLTEALTIEALAALDKPVAEQNPFFLYMSHYAVHVPFAADERFIRKYRDMGLPEPEARYAAMVEGMDKSLGDIMDYLKKKKVDDNTVIIFMSDNGGYSGEGRGGQLYTHNLPLRAGKGSVYEGGIREPMLVKWPGVVKPASVCEQYLVIEDFFPTILGMAGANNKPTVQQVDGKNFIPLLRDASIRDTARALVWHCPNKWLGSDEHGINFRSAIRQGNWKLVYNQKTGTKELYNLQTDIGEQQDVSRRMPEVTQRLSRLLAGKLREYDAQMPTVKKTMKPVPLPDQH</sequence>
<dbReference type="InterPro" id="IPR017850">
    <property type="entry name" value="Alkaline_phosphatase_core_sf"/>
</dbReference>
<dbReference type="Proteomes" id="UP000278351">
    <property type="component" value="Unassembled WGS sequence"/>
</dbReference>
<dbReference type="InterPro" id="IPR024607">
    <property type="entry name" value="Sulfatase_CS"/>
</dbReference>
<name>A0A3N4PPC4_9BACT</name>
<evidence type="ECO:0000256" key="1">
    <source>
        <dbReference type="ARBA" id="ARBA00001913"/>
    </source>
</evidence>
<dbReference type="PROSITE" id="PS00523">
    <property type="entry name" value="SULFATASE_1"/>
    <property type="match status" value="1"/>
</dbReference>
<keyword evidence="6" id="KW-0106">Calcium</keyword>
<feature type="domain" description="Sulfatase N-terminal" evidence="7">
    <location>
        <begin position="33"/>
        <end position="389"/>
    </location>
</feature>
<accession>A0A3N4PPC4</accession>
<evidence type="ECO:0000313" key="9">
    <source>
        <dbReference type="Proteomes" id="UP000278351"/>
    </source>
</evidence>
<dbReference type="AlphaFoldDB" id="A0A3N4PPC4"/>
<keyword evidence="9" id="KW-1185">Reference proteome</keyword>
<dbReference type="CDD" id="cd16144">
    <property type="entry name" value="ARS_like"/>
    <property type="match status" value="1"/>
</dbReference>
<keyword evidence="3" id="KW-0479">Metal-binding</keyword>
<dbReference type="Gene3D" id="3.40.720.10">
    <property type="entry name" value="Alkaline Phosphatase, subunit A"/>
    <property type="match status" value="1"/>
</dbReference>
<proteinExistence type="inferred from homology"/>
<dbReference type="PANTHER" id="PTHR42693:SF42">
    <property type="entry name" value="ARYLSULFATASE G"/>
    <property type="match status" value="1"/>
</dbReference>
<evidence type="ECO:0000313" key="8">
    <source>
        <dbReference type="EMBL" id="RPE09996.1"/>
    </source>
</evidence>
<evidence type="ECO:0000256" key="5">
    <source>
        <dbReference type="ARBA" id="ARBA00022801"/>
    </source>
</evidence>
<protein>
    <submittedName>
        <fullName evidence="8">Sulfatase</fullName>
    </submittedName>
</protein>
<dbReference type="Pfam" id="PF00884">
    <property type="entry name" value="Sulfatase"/>
    <property type="match status" value="1"/>
</dbReference>
<keyword evidence="5" id="KW-0378">Hydrolase</keyword>
<evidence type="ECO:0000256" key="4">
    <source>
        <dbReference type="ARBA" id="ARBA00022729"/>
    </source>
</evidence>
<dbReference type="PANTHER" id="PTHR42693">
    <property type="entry name" value="ARYLSULFATASE FAMILY MEMBER"/>
    <property type="match status" value="1"/>
</dbReference>
<dbReference type="InterPro" id="IPR000917">
    <property type="entry name" value="Sulfatase_N"/>
</dbReference>
<reference evidence="8 9" key="1">
    <citation type="submission" date="2018-11" db="EMBL/GenBank/DDBJ databases">
        <title>Chitinophaga lutea sp.nov., isolate from arsenic contaminated soil.</title>
        <authorList>
            <person name="Zong Y."/>
        </authorList>
    </citation>
    <scope>NUCLEOTIDE SEQUENCE [LARGE SCALE GENOMIC DNA]</scope>
    <source>
        <strain evidence="8 9">ZY74</strain>
    </source>
</reference>
<comment type="similarity">
    <text evidence="2">Belongs to the sulfatase family.</text>
</comment>
<evidence type="ECO:0000256" key="6">
    <source>
        <dbReference type="ARBA" id="ARBA00022837"/>
    </source>
</evidence>
<dbReference type="InterPro" id="IPR050738">
    <property type="entry name" value="Sulfatase"/>
</dbReference>
<evidence type="ECO:0000256" key="2">
    <source>
        <dbReference type="ARBA" id="ARBA00008779"/>
    </source>
</evidence>
<dbReference type="EMBL" id="RPDH01000002">
    <property type="protein sequence ID" value="RPE09996.1"/>
    <property type="molecule type" value="Genomic_DNA"/>
</dbReference>
<comment type="caution">
    <text evidence="8">The sequence shown here is derived from an EMBL/GenBank/DDBJ whole genome shotgun (WGS) entry which is preliminary data.</text>
</comment>
<dbReference type="GO" id="GO:0004065">
    <property type="term" value="F:arylsulfatase activity"/>
    <property type="evidence" value="ECO:0007669"/>
    <property type="project" value="TreeGrafter"/>
</dbReference>
<dbReference type="Gene3D" id="3.30.1120.10">
    <property type="match status" value="1"/>
</dbReference>
<dbReference type="GO" id="GO:0046872">
    <property type="term" value="F:metal ion binding"/>
    <property type="evidence" value="ECO:0007669"/>
    <property type="project" value="UniProtKB-KW"/>
</dbReference>
<dbReference type="OrthoDB" id="9765065at2"/>